<accession>A0A1I7CVQ8</accession>
<feature type="transmembrane region" description="Helical" evidence="1">
    <location>
        <begin position="12"/>
        <end position="30"/>
    </location>
</feature>
<dbReference type="RefSeq" id="WP_093583796.1">
    <property type="nucleotide sequence ID" value="NZ_FPBA01000027.1"/>
</dbReference>
<keyword evidence="3" id="KW-1185">Reference proteome</keyword>
<dbReference type="STRING" id="1296565.SAMN05660657_04941"/>
<evidence type="ECO:0000313" key="3">
    <source>
        <dbReference type="Proteomes" id="UP000199546"/>
    </source>
</evidence>
<feature type="transmembrane region" description="Helical" evidence="1">
    <location>
        <begin position="37"/>
        <end position="57"/>
    </location>
</feature>
<gene>
    <name evidence="2" type="ORF">SAMN05660657_04941</name>
</gene>
<evidence type="ECO:0008006" key="4">
    <source>
        <dbReference type="Google" id="ProtNLM"/>
    </source>
</evidence>
<dbReference type="AlphaFoldDB" id="A0A1I7CVQ8"/>
<dbReference type="Proteomes" id="UP000199546">
    <property type="component" value="Unassembled WGS sequence"/>
</dbReference>
<sequence>MVLSALQGANLAARFALELSALGALAYWGFQLSASPAVRVLAGLGAPLVAAVAWGLFASPRATVQLPAPAQLAVQLAVFASAVAALVAAGRPQMAGALGVAAAVNAALLAWWDQ</sequence>
<protein>
    <recommendedName>
        <fullName evidence="4">DUF2568 domain-containing protein</fullName>
    </recommendedName>
</protein>
<organism evidence="2 3">
    <name type="scientific">Geodermatophilus amargosae</name>
    <dbReference type="NCBI Taxonomy" id="1296565"/>
    <lineage>
        <taxon>Bacteria</taxon>
        <taxon>Bacillati</taxon>
        <taxon>Actinomycetota</taxon>
        <taxon>Actinomycetes</taxon>
        <taxon>Geodermatophilales</taxon>
        <taxon>Geodermatophilaceae</taxon>
        <taxon>Geodermatophilus</taxon>
    </lineage>
</organism>
<evidence type="ECO:0000256" key="1">
    <source>
        <dbReference type="SAM" id="Phobius"/>
    </source>
</evidence>
<evidence type="ECO:0000313" key="2">
    <source>
        <dbReference type="EMBL" id="SFU03466.1"/>
    </source>
</evidence>
<name>A0A1I7CVQ8_9ACTN</name>
<dbReference type="OrthoDB" id="4556415at2"/>
<feature type="transmembrane region" description="Helical" evidence="1">
    <location>
        <begin position="95"/>
        <end position="112"/>
    </location>
</feature>
<dbReference type="EMBL" id="FPBA01000027">
    <property type="protein sequence ID" value="SFU03466.1"/>
    <property type="molecule type" value="Genomic_DNA"/>
</dbReference>
<proteinExistence type="predicted"/>
<keyword evidence="1" id="KW-1133">Transmembrane helix</keyword>
<dbReference type="Pfam" id="PF10823">
    <property type="entry name" value="DUF2568"/>
    <property type="match status" value="1"/>
</dbReference>
<dbReference type="InterPro" id="IPR021214">
    <property type="entry name" value="DUF2568"/>
</dbReference>
<feature type="transmembrane region" description="Helical" evidence="1">
    <location>
        <begin position="69"/>
        <end position="88"/>
    </location>
</feature>
<reference evidence="3" key="1">
    <citation type="submission" date="2016-10" db="EMBL/GenBank/DDBJ databases">
        <authorList>
            <person name="Varghese N."/>
            <person name="Submissions S."/>
        </authorList>
    </citation>
    <scope>NUCLEOTIDE SEQUENCE [LARGE SCALE GENOMIC DNA]</scope>
    <source>
        <strain evidence="3">DSM 46136</strain>
    </source>
</reference>
<keyword evidence="1" id="KW-0812">Transmembrane</keyword>
<keyword evidence="1" id="KW-0472">Membrane</keyword>